<comment type="caution">
    <text evidence="5">The sequence shown here is derived from an EMBL/GenBank/DDBJ whole genome shotgun (WGS) entry which is preliminary data.</text>
</comment>
<dbReference type="RefSeq" id="WP_189434359.1">
    <property type="nucleotide sequence ID" value="NZ_BMXE01000001.1"/>
</dbReference>
<evidence type="ECO:0000256" key="2">
    <source>
        <dbReference type="ARBA" id="ARBA00023125"/>
    </source>
</evidence>
<dbReference type="InterPro" id="IPR010982">
    <property type="entry name" value="Lambda_DNA-bd_dom_sf"/>
</dbReference>
<accession>A0ABQ3DW89</accession>
<protein>
    <submittedName>
        <fullName evidence="5">Transcriptional regulator RbsR</fullName>
    </submittedName>
</protein>
<dbReference type="Proteomes" id="UP000637980">
    <property type="component" value="Unassembled WGS sequence"/>
</dbReference>
<dbReference type="PROSITE" id="PS50932">
    <property type="entry name" value="HTH_LACI_2"/>
    <property type="match status" value="1"/>
</dbReference>
<keyword evidence="3" id="KW-0804">Transcription</keyword>
<dbReference type="InterPro" id="IPR000843">
    <property type="entry name" value="HTH_LacI"/>
</dbReference>
<dbReference type="PRINTS" id="PR00036">
    <property type="entry name" value="HTHLACI"/>
</dbReference>
<keyword evidence="2" id="KW-0238">DNA-binding</keyword>
<gene>
    <name evidence="5" type="primary">rbsR</name>
    <name evidence="5" type="ORF">GCM10007094_00970</name>
</gene>
<dbReference type="InterPro" id="IPR028082">
    <property type="entry name" value="Peripla_BP_I"/>
</dbReference>
<dbReference type="Pfam" id="PF00356">
    <property type="entry name" value="LacI"/>
    <property type="match status" value="1"/>
</dbReference>
<evidence type="ECO:0000313" key="5">
    <source>
        <dbReference type="EMBL" id="GHB17327.1"/>
    </source>
</evidence>
<dbReference type="EMBL" id="BMXE01000001">
    <property type="protein sequence ID" value="GHB17327.1"/>
    <property type="molecule type" value="Genomic_DNA"/>
</dbReference>
<dbReference type="SMART" id="SM00354">
    <property type="entry name" value="HTH_LACI"/>
    <property type="match status" value="1"/>
</dbReference>
<feature type="domain" description="HTH lacI-type" evidence="4">
    <location>
        <begin position="2"/>
        <end position="56"/>
    </location>
</feature>
<dbReference type="PANTHER" id="PTHR30146">
    <property type="entry name" value="LACI-RELATED TRANSCRIPTIONAL REPRESSOR"/>
    <property type="match status" value="1"/>
</dbReference>
<dbReference type="CDD" id="cd01392">
    <property type="entry name" value="HTH_LacI"/>
    <property type="match status" value="1"/>
</dbReference>
<dbReference type="SUPFAM" id="SSF47413">
    <property type="entry name" value="lambda repressor-like DNA-binding domains"/>
    <property type="match status" value="1"/>
</dbReference>
<dbReference type="PANTHER" id="PTHR30146:SF145">
    <property type="entry name" value="RIBOSE OPERON REPRESSOR"/>
    <property type="match status" value="1"/>
</dbReference>
<sequence length="333" mass="36276">MVSIKDVAQAAGVSASTVSHVINETRHVAPLTRQKVEEAIQTLGFQPSMMARALKVKRTNIIGMLVSSSSNPFFADVVRGVEEGCYQHNFSLILCNSGHQSDRQLANLNTLLQRRIDALMVMTTKTDPALYKQLSKLGDLPKAILDSAPHPNACTLQDDSVLGGKLATEHLINRGLTKIGCLMGPGDHPRSIERYKGFKTAMEAAGLSVETKWQAAGLLTASSGYEGMKKILEADSQPEAIFAFNDLMAMGAYRAIQEHGLRIPEDISVIGYDDVEYASYMAPTLTTIKQPSFELGLSAAEALINHLEEKTKMPPVIKLVPELILRSSVINQE</sequence>
<keyword evidence="1" id="KW-0805">Transcription regulation</keyword>
<evidence type="ECO:0000259" key="4">
    <source>
        <dbReference type="PROSITE" id="PS50932"/>
    </source>
</evidence>
<keyword evidence="6" id="KW-1185">Reference proteome</keyword>
<dbReference type="InterPro" id="IPR046335">
    <property type="entry name" value="LacI/GalR-like_sensor"/>
</dbReference>
<dbReference type="Pfam" id="PF13377">
    <property type="entry name" value="Peripla_BP_3"/>
    <property type="match status" value="1"/>
</dbReference>
<reference evidence="6" key="1">
    <citation type="journal article" date="2019" name="Int. J. Syst. Evol. Microbiol.">
        <title>The Global Catalogue of Microorganisms (GCM) 10K type strain sequencing project: providing services to taxonomists for standard genome sequencing and annotation.</title>
        <authorList>
            <consortium name="The Broad Institute Genomics Platform"/>
            <consortium name="The Broad Institute Genome Sequencing Center for Infectious Disease"/>
            <person name="Wu L."/>
            <person name="Ma J."/>
        </authorList>
    </citation>
    <scope>NUCLEOTIDE SEQUENCE [LARGE SCALE GENOMIC DNA]</scope>
    <source>
        <strain evidence="6">KCTC 12861</strain>
    </source>
</reference>
<dbReference type="Gene3D" id="1.10.260.40">
    <property type="entry name" value="lambda repressor-like DNA-binding domains"/>
    <property type="match status" value="1"/>
</dbReference>
<proteinExistence type="predicted"/>
<evidence type="ECO:0000313" key="6">
    <source>
        <dbReference type="Proteomes" id="UP000637980"/>
    </source>
</evidence>
<dbReference type="Gene3D" id="3.40.50.2300">
    <property type="match status" value="2"/>
</dbReference>
<evidence type="ECO:0000256" key="1">
    <source>
        <dbReference type="ARBA" id="ARBA00023015"/>
    </source>
</evidence>
<dbReference type="PROSITE" id="PS00356">
    <property type="entry name" value="HTH_LACI_1"/>
    <property type="match status" value="1"/>
</dbReference>
<organism evidence="5 6">
    <name type="scientific">Pseudovibrio japonicus</name>
    <dbReference type="NCBI Taxonomy" id="366534"/>
    <lineage>
        <taxon>Bacteria</taxon>
        <taxon>Pseudomonadati</taxon>
        <taxon>Pseudomonadota</taxon>
        <taxon>Alphaproteobacteria</taxon>
        <taxon>Hyphomicrobiales</taxon>
        <taxon>Stappiaceae</taxon>
        <taxon>Pseudovibrio</taxon>
    </lineage>
</organism>
<name>A0ABQ3DW89_9HYPH</name>
<dbReference type="SUPFAM" id="SSF53822">
    <property type="entry name" value="Periplasmic binding protein-like I"/>
    <property type="match status" value="1"/>
</dbReference>
<evidence type="ECO:0000256" key="3">
    <source>
        <dbReference type="ARBA" id="ARBA00023163"/>
    </source>
</evidence>